<feature type="non-terminal residue" evidence="3">
    <location>
        <position position="1"/>
    </location>
</feature>
<protein>
    <recommendedName>
        <fullName evidence="2">Phospholipase D C-terminal domain-containing protein</fullName>
    </recommendedName>
</protein>
<feature type="region of interest" description="Disordered" evidence="1">
    <location>
        <begin position="60"/>
        <end position="79"/>
    </location>
</feature>
<gene>
    <name evidence="3" type="ORF">0_4022_01</name>
</gene>
<evidence type="ECO:0000259" key="2">
    <source>
        <dbReference type="Pfam" id="PF12357"/>
    </source>
</evidence>
<dbReference type="Pfam" id="PF12357">
    <property type="entry name" value="PLD_C"/>
    <property type="match status" value="1"/>
</dbReference>
<proteinExistence type="predicted"/>
<reference evidence="3" key="1">
    <citation type="submission" date="2011-12" db="EMBL/GenBank/DDBJ databases">
        <title>Nucleotide Diversity and Divergence in the Loblolly Pine Gene Space.</title>
        <authorList>
            <person name="Neale D.B."/>
            <person name="Wegrzyn J.L."/>
            <person name="Lee J.M."/>
            <person name="Eckert A.J."/>
            <person name="Liechty J.D."/>
            <person name="Stevens K.A."/>
            <person name="Langley C.H."/>
        </authorList>
    </citation>
    <scope>NUCLEOTIDE SEQUENCE</scope>
    <source>
        <strain evidence="3">13481</strain>
        <tissue evidence="3">Megagametophyte</tissue>
    </source>
</reference>
<name>H9M8T1_PINRA</name>
<dbReference type="EMBL" id="JQ261164">
    <property type="protein sequence ID" value="AEW07527.1"/>
    <property type="molecule type" value="Genomic_DNA"/>
</dbReference>
<sequence length="79" mass="8748">LQPQTLDCIRKVNAIAQKTWESYASEELYEDLPAHLLTYPVLVTNDGNVGELPAFPNFPDTTAPVLGRPSERLPPILTT</sequence>
<organism evidence="3">
    <name type="scientific">Pinus radiata</name>
    <name type="common">Monterey pine</name>
    <name type="synonym">Pinus insignis</name>
    <dbReference type="NCBI Taxonomy" id="3347"/>
    <lineage>
        <taxon>Eukaryota</taxon>
        <taxon>Viridiplantae</taxon>
        <taxon>Streptophyta</taxon>
        <taxon>Embryophyta</taxon>
        <taxon>Tracheophyta</taxon>
        <taxon>Spermatophyta</taxon>
        <taxon>Pinopsida</taxon>
        <taxon>Pinidae</taxon>
        <taxon>Conifers I</taxon>
        <taxon>Pinales</taxon>
        <taxon>Pinaceae</taxon>
        <taxon>Pinus</taxon>
        <taxon>Pinus subgen. Pinus</taxon>
    </lineage>
</organism>
<accession>H9M8T1</accession>
<dbReference type="InterPro" id="IPR024632">
    <property type="entry name" value="PLipase_D_C"/>
</dbReference>
<evidence type="ECO:0000313" key="3">
    <source>
        <dbReference type="EMBL" id="AEW07527.1"/>
    </source>
</evidence>
<feature type="domain" description="Phospholipase D C-terminal" evidence="2">
    <location>
        <begin position="2"/>
        <end position="68"/>
    </location>
</feature>
<evidence type="ECO:0000256" key="1">
    <source>
        <dbReference type="SAM" id="MobiDB-lite"/>
    </source>
</evidence>
<dbReference type="AlphaFoldDB" id="H9M8T1"/>